<evidence type="ECO:0000256" key="2">
    <source>
        <dbReference type="PROSITE-ProRule" id="PRU00703"/>
    </source>
</evidence>
<dbReference type="InterPro" id="IPR036567">
    <property type="entry name" value="RHF-like"/>
</dbReference>
<dbReference type="PANTHER" id="PTHR48108">
    <property type="entry name" value="CBS DOMAIN-CONTAINING PROTEIN CBSX2, CHLOROPLASTIC"/>
    <property type="match status" value="1"/>
</dbReference>
<sequence>MNRSILTQEFEIVTPETRAGKLRSDLQHNSTAAVLVGDDEIEGAVLPRDLLRSRLSDDAQAQTVMGTVPKPDPTAETSEIARVLVESESTVAPLTDEAGVRGIVTRDSLLRAIDTDFGAIGVDSIYTKDPVTVDRKTEMGKVVNLVREHGISRVPVVDGDELVGIATTDDLVEFVVRGTDTATKGDRRGEKRHLVDLPVENVMSRPAETTTPSATVESALETMFEKGYDGLVVADGSSVERPLGVLTKTDVLRAITDAETPDLDVQVVNPEYFREIEWAAITERIEGVTEKYQELDVFDARVTVQKHEESHRGESLMRCEVRLFTDEDRIAGTGEEYGAANAFDAALETLEQNVLELKGKQTDSDRQETVPRKR</sequence>
<evidence type="ECO:0000256" key="1">
    <source>
        <dbReference type="ARBA" id="ARBA00022737"/>
    </source>
</evidence>
<dbReference type="SMART" id="SM00116">
    <property type="entry name" value="CBS"/>
    <property type="match status" value="3"/>
</dbReference>
<dbReference type="RefSeq" id="WP_162413110.1">
    <property type="nucleotide sequence ID" value="NZ_JAHQXE010000002.1"/>
</dbReference>
<dbReference type="Pfam" id="PF00571">
    <property type="entry name" value="CBS"/>
    <property type="match status" value="3"/>
</dbReference>
<dbReference type="SUPFAM" id="SSF69754">
    <property type="entry name" value="Ribosome binding protein Y (YfiA homologue)"/>
    <property type="match status" value="1"/>
</dbReference>
<dbReference type="Gene3D" id="3.30.160.100">
    <property type="entry name" value="Ribosome hibernation promotion factor-like"/>
    <property type="match status" value="1"/>
</dbReference>
<dbReference type="AlphaFoldDB" id="A0AA41G023"/>
<protein>
    <submittedName>
        <fullName evidence="4">CBS domain-containing protein</fullName>
    </submittedName>
</protein>
<gene>
    <name evidence="4" type="ORF">KTS37_09005</name>
</gene>
<feature type="domain" description="CBS" evidence="3">
    <location>
        <begin position="203"/>
        <end position="263"/>
    </location>
</feature>
<dbReference type="Proteomes" id="UP001166304">
    <property type="component" value="Unassembled WGS sequence"/>
</dbReference>
<keyword evidence="1" id="KW-0677">Repeat</keyword>
<evidence type="ECO:0000313" key="5">
    <source>
        <dbReference type="Proteomes" id="UP001166304"/>
    </source>
</evidence>
<accession>A0AA41G023</accession>
<dbReference type="InterPro" id="IPR000644">
    <property type="entry name" value="CBS_dom"/>
</dbReference>
<evidence type="ECO:0000259" key="3">
    <source>
        <dbReference type="PROSITE" id="PS51371"/>
    </source>
</evidence>
<comment type="caution">
    <text evidence="4">The sequence shown here is derived from an EMBL/GenBank/DDBJ whole genome shotgun (WGS) entry which is preliminary data.</text>
</comment>
<organism evidence="4 5">
    <name type="scientific">Haloarcula salina</name>
    <dbReference type="NCBI Taxonomy" id="1429914"/>
    <lineage>
        <taxon>Archaea</taxon>
        <taxon>Methanobacteriati</taxon>
        <taxon>Methanobacteriota</taxon>
        <taxon>Stenosarchaea group</taxon>
        <taxon>Halobacteria</taxon>
        <taxon>Halobacteriales</taxon>
        <taxon>Haloarculaceae</taxon>
        <taxon>Haloarcula</taxon>
    </lineage>
</organism>
<keyword evidence="2" id="KW-0129">CBS domain</keyword>
<dbReference type="EMBL" id="JAHQXE010000002">
    <property type="protein sequence ID" value="MBV0901925.1"/>
    <property type="molecule type" value="Genomic_DNA"/>
</dbReference>
<feature type="domain" description="CBS" evidence="3">
    <location>
        <begin position="126"/>
        <end position="181"/>
    </location>
</feature>
<dbReference type="PANTHER" id="PTHR48108:SF35">
    <property type="entry name" value="ZINC METALLOPROTEASE MJ0392"/>
    <property type="match status" value="1"/>
</dbReference>
<evidence type="ECO:0000313" key="4">
    <source>
        <dbReference type="EMBL" id="MBV0901925.1"/>
    </source>
</evidence>
<proteinExistence type="predicted"/>
<name>A0AA41G023_9EURY</name>
<dbReference type="InterPro" id="IPR046342">
    <property type="entry name" value="CBS_dom_sf"/>
</dbReference>
<dbReference type="PROSITE" id="PS51371">
    <property type="entry name" value="CBS"/>
    <property type="match status" value="2"/>
</dbReference>
<reference evidence="4" key="1">
    <citation type="submission" date="2021-06" db="EMBL/GenBank/DDBJ databases">
        <title>New haloarchaea isolates fom saline soil.</title>
        <authorList>
            <person name="Duran-Viseras A."/>
            <person name="Sanchez-Porro C.S."/>
            <person name="Ventosa A."/>
        </authorList>
    </citation>
    <scope>NUCLEOTIDE SEQUENCE</scope>
    <source>
        <strain evidence="4">JCM 18369</strain>
    </source>
</reference>
<dbReference type="InterPro" id="IPR051462">
    <property type="entry name" value="CBS_domain-containing"/>
</dbReference>
<dbReference type="SUPFAM" id="SSF54631">
    <property type="entry name" value="CBS-domain pair"/>
    <property type="match status" value="2"/>
</dbReference>
<dbReference type="Gene3D" id="3.10.580.10">
    <property type="entry name" value="CBS-domain"/>
    <property type="match status" value="2"/>
</dbReference>
<keyword evidence="5" id="KW-1185">Reference proteome</keyword>